<evidence type="ECO:0000256" key="8">
    <source>
        <dbReference type="ARBA" id="ARBA00022833"/>
    </source>
</evidence>
<feature type="binding site" evidence="13">
    <location>
        <position position="174"/>
    </location>
    <ligand>
        <name>Zn(2+)</name>
        <dbReference type="ChEBI" id="CHEBI:29105"/>
        <note>catalytic</note>
    </ligand>
</feature>
<evidence type="ECO:0000256" key="10">
    <source>
        <dbReference type="ARBA" id="ARBA00023180"/>
    </source>
</evidence>
<sequence length="400" mass="45309">MNGTMIMMRNYHSYRSYFLLFIIVMILTTFDQSVQQSNFGYNYKNNYGENGKAYEDSNNDNVDDDDDDDNIIGNDNRNIASFQYYEDLDNTNDKAYILPISKPIGQVTGLGINSQGYLLAFHRADRVWNRRSFDKYNKFDENLGPIKNATIYMIDPHSGTVIKEFGKDIFYMPHGLTVDSNDNIWVTDVGSHQVFKYDKNFKLLMKLGEHLKPGSDKRHFCKPTDIAVAHNGHFFVADGYCNNRIMKFDENGKLLAEFGHSNGFGAVANNQFSIPHSIALIEDLNLICVAERENERIKCFSAGIADEQRALPTGMLITKAESVGRIYAIREKRHYLIGVTDSDGGSIEPQLFVMDMNSGKTDTFVKGIENAHCLAISDNGIVYVGQTEPKQIVQLSLRDQ</sequence>
<dbReference type="GO" id="GO:0004598">
    <property type="term" value="F:peptidylamidoglycolate lyase activity"/>
    <property type="evidence" value="ECO:0007669"/>
    <property type="project" value="UniProtKB-EC"/>
</dbReference>
<name>A0A8J2MV50_9BILA</name>
<keyword evidence="11" id="KW-0456">Lyase</keyword>
<keyword evidence="18" id="KW-1185">Reference proteome</keyword>
<feature type="disulfide bond" evidence="14">
    <location>
        <begin position="221"/>
        <end position="241"/>
    </location>
</feature>
<keyword evidence="5 13" id="KW-0479">Metal-binding</keyword>
<evidence type="ECO:0000313" key="18">
    <source>
        <dbReference type="Proteomes" id="UP000746747"/>
    </source>
</evidence>
<feature type="repeat" description="NHL" evidence="15">
    <location>
        <begin position="271"/>
        <end position="303"/>
    </location>
</feature>
<evidence type="ECO:0000256" key="14">
    <source>
        <dbReference type="PIRSR" id="PIRSR600720-3"/>
    </source>
</evidence>
<reference evidence="17" key="1">
    <citation type="submission" date="2021-09" db="EMBL/GenBank/DDBJ databases">
        <authorList>
            <consortium name="Pathogen Informatics"/>
        </authorList>
    </citation>
    <scope>NUCLEOTIDE SEQUENCE</scope>
</reference>
<feature type="binding site" evidence="12">
    <location>
        <position position="240"/>
    </location>
    <ligand>
        <name>a protein</name>
        <dbReference type="ChEBI" id="CHEBI:16541"/>
    </ligand>
    <ligandPart>
        <name>C-terminal Xaa-(2S)-2-hydroxyglycine residue</name>
        <dbReference type="ChEBI" id="CHEBI:142768"/>
    </ligandPart>
</feature>
<feature type="binding site" evidence="13">
    <location>
        <position position="110"/>
    </location>
    <ligand>
        <name>Ca(2+)</name>
        <dbReference type="ChEBI" id="CHEBI:29108"/>
        <note>structural</note>
    </ligand>
</feature>
<evidence type="ECO:0000256" key="6">
    <source>
        <dbReference type="ARBA" id="ARBA00022729"/>
    </source>
</evidence>
<organism evidence="17 18">
    <name type="scientific">Cercopithifilaria johnstoni</name>
    <dbReference type="NCBI Taxonomy" id="2874296"/>
    <lineage>
        <taxon>Eukaryota</taxon>
        <taxon>Metazoa</taxon>
        <taxon>Ecdysozoa</taxon>
        <taxon>Nematoda</taxon>
        <taxon>Chromadorea</taxon>
        <taxon>Rhabditida</taxon>
        <taxon>Spirurina</taxon>
        <taxon>Spiruromorpha</taxon>
        <taxon>Filarioidea</taxon>
        <taxon>Onchocercidae</taxon>
        <taxon>Cercopithifilaria</taxon>
    </lineage>
</organism>
<dbReference type="EC" id="4.3.2.5" evidence="3"/>
<evidence type="ECO:0000256" key="9">
    <source>
        <dbReference type="ARBA" id="ARBA00023157"/>
    </source>
</evidence>
<dbReference type="OrthoDB" id="10018185at2759"/>
<dbReference type="FunFam" id="2.120.10.30:FF:000083">
    <property type="entry name" value="Peptidyl-glycine alpha-amidating monooxygenase B"/>
    <property type="match status" value="1"/>
</dbReference>
<dbReference type="InterPro" id="IPR000720">
    <property type="entry name" value="PHM/PAL"/>
</dbReference>
<evidence type="ECO:0000256" key="16">
    <source>
        <dbReference type="SAM" id="SignalP"/>
    </source>
</evidence>
<keyword evidence="10" id="KW-0325">Glycoprotein</keyword>
<dbReference type="PANTHER" id="PTHR10680">
    <property type="entry name" value="PEPTIDYL-GLYCINE ALPHA-AMIDATING MONOOXYGENASE"/>
    <property type="match status" value="1"/>
</dbReference>
<dbReference type="GO" id="GO:0046872">
    <property type="term" value="F:metal ion binding"/>
    <property type="evidence" value="ECO:0007669"/>
    <property type="project" value="UniProtKB-KW"/>
</dbReference>
<keyword evidence="6 16" id="KW-0732">Signal</keyword>
<dbReference type="PANTHER" id="PTHR10680:SF36">
    <property type="entry name" value="PEPTIDYL-ALPHA-HYDROXYGLYCINE ALPHA-AMIDATING LYASE 1"/>
    <property type="match status" value="1"/>
</dbReference>
<evidence type="ECO:0000256" key="2">
    <source>
        <dbReference type="ARBA" id="ARBA00004613"/>
    </source>
</evidence>
<dbReference type="InterPro" id="IPR001258">
    <property type="entry name" value="NHL_repeat"/>
</dbReference>
<comment type="caution">
    <text evidence="17">The sequence shown here is derived from an EMBL/GenBank/DDBJ whole genome shotgun (WGS) entry which is preliminary data.</text>
</comment>
<dbReference type="CDD" id="cd14958">
    <property type="entry name" value="NHL_PAL_like"/>
    <property type="match status" value="1"/>
</dbReference>
<feature type="binding site" evidence="13">
    <location>
        <position position="372"/>
    </location>
    <ligand>
        <name>Zn(2+)</name>
        <dbReference type="ChEBI" id="CHEBI:29105"/>
        <note>catalytic</note>
    </ligand>
</feature>
<keyword evidence="9 14" id="KW-1015">Disulfide bond</keyword>
<feature type="signal peptide" evidence="16">
    <location>
        <begin position="1"/>
        <end position="36"/>
    </location>
</feature>
<evidence type="ECO:0000256" key="4">
    <source>
        <dbReference type="ARBA" id="ARBA00022525"/>
    </source>
</evidence>
<evidence type="ECO:0000256" key="15">
    <source>
        <dbReference type="PROSITE-ProRule" id="PRU00504"/>
    </source>
</evidence>
<feature type="repeat" description="NHL" evidence="15">
    <location>
        <begin position="212"/>
        <end position="251"/>
    </location>
</feature>
<keyword evidence="13" id="KW-0106">Calcium</keyword>
<dbReference type="InterPro" id="IPR011042">
    <property type="entry name" value="6-blade_b-propeller_TolB-like"/>
</dbReference>
<keyword evidence="4" id="KW-0964">Secreted</keyword>
<dbReference type="Proteomes" id="UP000746747">
    <property type="component" value="Unassembled WGS sequence"/>
</dbReference>
<evidence type="ECO:0000256" key="7">
    <source>
        <dbReference type="ARBA" id="ARBA00022737"/>
    </source>
</evidence>
<comment type="subcellular location">
    <subcellularLocation>
        <location evidence="2">Secreted</location>
    </subcellularLocation>
</comment>
<dbReference type="Gene3D" id="2.120.10.30">
    <property type="entry name" value="TolB, C-terminal domain"/>
    <property type="match status" value="1"/>
</dbReference>
<keyword evidence="8 13" id="KW-0862">Zinc</keyword>
<dbReference type="GO" id="GO:0005576">
    <property type="term" value="C:extracellular region"/>
    <property type="evidence" value="ECO:0007669"/>
    <property type="project" value="UniProtKB-SubCell"/>
</dbReference>
<dbReference type="AlphaFoldDB" id="A0A8J2MV50"/>
<evidence type="ECO:0000256" key="12">
    <source>
        <dbReference type="PIRSR" id="PIRSR600720-1"/>
    </source>
</evidence>
<evidence type="ECO:0000256" key="11">
    <source>
        <dbReference type="ARBA" id="ARBA00023239"/>
    </source>
</evidence>
<gene>
    <name evidence="17" type="ORF">CJOHNSTONI_LOCUS9883</name>
</gene>
<dbReference type="PROSITE" id="PS51125">
    <property type="entry name" value="NHL"/>
    <property type="match status" value="3"/>
</dbReference>
<dbReference type="PRINTS" id="PR00790">
    <property type="entry name" value="PAMONOXGNASE"/>
</dbReference>
<accession>A0A8J2MV50</accession>
<comment type="cofactor">
    <cofactor evidence="13">
        <name>Zn(2+)</name>
        <dbReference type="ChEBI" id="CHEBI:29105"/>
    </cofactor>
    <text evidence="13">Binds one Zn(2+) ion per subunit.</text>
</comment>
<feature type="binding site" evidence="13">
    <location>
        <position position="176"/>
    </location>
    <ligand>
        <name>Ca(2+)</name>
        <dbReference type="ChEBI" id="CHEBI:29108"/>
        <note>structural</note>
    </ligand>
</feature>
<evidence type="ECO:0000313" key="17">
    <source>
        <dbReference type="EMBL" id="CAG9540361.1"/>
    </source>
</evidence>
<keyword evidence="7" id="KW-0677">Repeat</keyword>
<evidence type="ECO:0000256" key="3">
    <source>
        <dbReference type="ARBA" id="ARBA00012343"/>
    </source>
</evidence>
<dbReference type="GO" id="GO:0016020">
    <property type="term" value="C:membrane"/>
    <property type="evidence" value="ECO:0007669"/>
    <property type="project" value="InterPro"/>
</dbReference>
<dbReference type="Pfam" id="PF01436">
    <property type="entry name" value="NHL"/>
    <property type="match status" value="3"/>
</dbReference>
<dbReference type="EMBL" id="CAKAEH010001943">
    <property type="protein sequence ID" value="CAG9540361.1"/>
    <property type="molecule type" value="Genomic_DNA"/>
</dbReference>
<feature type="binding site" evidence="12">
    <location>
        <position position="292"/>
    </location>
    <ligand>
        <name>a protein</name>
        <dbReference type="ChEBI" id="CHEBI:16541"/>
    </ligand>
    <ligandPart>
        <name>C-terminal Xaa-(2S)-2-hydroxyglycine residue</name>
        <dbReference type="ChEBI" id="CHEBI:142768"/>
    </ligandPart>
</feature>
<proteinExistence type="predicted"/>
<dbReference type="GO" id="GO:0006518">
    <property type="term" value="P:peptide metabolic process"/>
    <property type="evidence" value="ECO:0007669"/>
    <property type="project" value="InterPro"/>
</dbReference>
<feature type="disulfide bond" evidence="14">
    <location>
        <begin position="288"/>
        <end position="299"/>
    </location>
</feature>
<dbReference type="SUPFAM" id="SSF63829">
    <property type="entry name" value="Calcium-dependent phosphotriesterase"/>
    <property type="match status" value="1"/>
</dbReference>
<protein>
    <recommendedName>
        <fullName evidence="3">peptidylamidoglycolate lyase</fullName>
        <ecNumber evidence="3">4.3.2.5</ecNumber>
    </recommendedName>
</protein>
<comment type="catalytic activity">
    <reaction evidence="1">
        <text>a [peptide]-C-terminal (2S)-2-hydroxyglycine = a [peptide]-C-terminal amide + glyoxylate</text>
        <dbReference type="Rhea" id="RHEA:20924"/>
        <dbReference type="Rhea" id="RHEA-COMP:13485"/>
        <dbReference type="Rhea" id="RHEA-COMP:15321"/>
        <dbReference type="ChEBI" id="CHEBI:36655"/>
        <dbReference type="ChEBI" id="CHEBI:137001"/>
        <dbReference type="ChEBI" id="CHEBI:142768"/>
        <dbReference type="EC" id="4.3.2.5"/>
    </reaction>
</comment>
<feature type="binding site" evidence="12">
    <location>
        <position position="123"/>
    </location>
    <ligand>
        <name>a protein</name>
        <dbReference type="ChEBI" id="CHEBI:16541"/>
    </ligand>
    <ligandPart>
        <name>C-terminal Xaa-(2S)-2-hydroxyglycine residue</name>
        <dbReference type="ChEBI" id="CHEBI:142768"/>
    </ligandPart>
</feature>
<evidence type="ECO:0000256" key="13">
    <source>
        <dbReference type="PIRSR" id="PIRSR600720-2"/>
    </source>
</evidence>
<evidence type="ECO:0000256" key="5">
    <source>
        <dbReference type="ARBA" id="ARBA00022723"/>
    </source>
</evidence>
<feature type="chain" id="PRO_5035273987" description="peptidylamidoglycolate lyase" evidence="16">
    <location>
        <begin position="37"/>
        <end position="400"/>
    </location>
</feature>
<evidence type="ECO:0000256" key="1">
    <source>
        <dbReference type="ARBA" id="ARBA00000686"/>
    </source>
</evidence>
<feature type="binding site" evidence="13">
    <location>
        <position position="276"/>
    </location>
    <ligand>
        <name>Zn(2+)</name>
        <dbReference type="ChEBI" id="CHEBI:29105"/>
        <note>catalytic</note>
    </ligand>
</feature>
<feature type="repeat" description="NHL" evidence="15">
    <location>
        <begin position="159"/>
        <end position="200"/>
    </location>
</feature>